<organism evidence="5 6">
    <name type="scientific">Corynebacterium suranareeae</name>
    <dbReference type="NCBI Taxonomy" id="2506452"/>
    <lineage>
        <taxon>Bacteria</taxon>
        <taxon>Bacillati</taxon>
        <taxon>Actinomycetota</taxon>
        <taxon>Actinomycetes</taxon>
        <taxon>Mycobacteriales</taxon>
        <taxon>Corynebacteriaceae</taxon>
        <taxon>Corynebacterium</taxon>
    </lineage>
</organism>
<dbReference type="EMBL" id="AP017369">
    <property type="protein sequence ID" value="BAU95400.1"/>
    <property type="molecule type" value="Genomic_DNA"/>
</dbReference>
<feature type="domain" description="VWFA" evidence="4">
    <location>
        <begin position="39"/>
        <end position="223"/>
    </location>
</feature>
<evidence type="ECO:0000256" key="3">
    <source>
        <dbReference type="SAM" id="SignalP"/>
    </source>
</evidence>
<dbReference type="KEGG" id="csur:N24_1138"/>
<dbReference type="InterPro" id="IPR051266">
    <property type="entry name" value="CLCR"/>
</dbReference>
<feature type="region of interest" description="Disordered" evidence="1">
    <location>
        <begin position="577"/>
        <end position="601"/>
    </location>
</feature>
<evidence type="ECO:0000259" key="4">
    <source>
        <dbReference type="PROSITE" id="PS50234"/>
    </source>
</evidence>
<reference evidence="5 6" key="1">
    <citation type="submission" date="2016-02" db="EMBL/GenBank/DDBJ databases">
        <title>Corynebacterium glutamicum N24 whole genome sequencing project.</title>
        <authorList>
            <person name="Matsutani M."/>
            <person name="Nangtapong N."/>
            <person name="Yakushi T."/>
            <person name="Matsushita K."/>
        </authorList>
    </citation>
    <scope>NUCLEOTIDE SEQUENCE [LARGE SCALE GENOMIC DNA]</scope>
    <source>
        <strain evidence="5 6">N24</strain>
    </source>
</reference>
<name>A0A160PSL6_9CORY</name>
<accession>A0A160PSL6</accession>
<dbReference type="PANTHER" id="PTHR10579:SF43">
    <property type="entry name" value="ZINC FINGER (C3HC4-TYPE RING FINGER) FAMILY PROTEIN"/>
    <property type="match status" value="1"/>
</dbReference>
<dbReference type="AlphaFoldDB" id="A0A160PSL6"/>
<proteinExistence type="predicted"/>
<keyword evidence="2" id="KW-0812">Transmembrane</keyword>
<protein>
    <recommendedName>
        <fullName evidence="4">VWFA domain-containing protein</fullName>
    </recommendedName>
</protein>
<evidence type="ECO:0000256" key="2">
    <source>
        <dbReference type="SAM" id="Phobius"/>
    </source>
</evidence>
<dbReference type="Proteomes" id="UP000218244">
    <property type="component" value="Chromosome"/>
</dbReference>
<feature type="chain" id="PRO_5007819831" description="VWFA domain-containing protein" evidence="3">
    <location>
        <begin position="30"/>
        <end position="633"/>
    </location>
</feature>
<feature type="transmembrane region" description="Helical" evidence="2">
    <location>
        <begin position="609"/>
        <end position="629"/>
    </location>
</feature>
<evidence type="ECO:0000313" key="6">
    <source>
        <dbReference type="Proteomes" id="UP000218244"/>
    </source>
</evidence>
<evidence type="ECO:0000256" key="1">
    <source>
        <dbReference type="SAM" id="MobiDB-lite"/>
    </source>
</evidence>
<keyword evidence="3" id="KW-0732">Signal</keyword>
<feature type="signal peptide" evidence="3">
    <location>
        <begin position="1"/>
        <end position="29"/>
    </location>
</feature>
<dbReference type="SUPFAM" id="SSF53300">
    <property type="entry name" value="vWA-like"/>
    <property type="match status" value="1"/>
</dbReference>
<dbReference type="InterPro" id="IPR036465">
    <property type="entry name" value="vWFA_dom_sf"/>
</dbReference>
<dbReference type="InterPro" id="IPR002035">
    <property type="entry name" value="VWF_A"/>
</dbReference>
<dbReference type="PANTHER" id="PTHR10579">
    <property type="entry name" value="CALCIUM-ACTIVATED CHLORIDE CHANNEL REGULATOR"/>
    <property type="match status" value="1"/>
</dbReference>
<keyword evidence="6" id="KW-1185">Reference proteome</keyword>
<dbReference type="Gene3D" id="3.40.50.410">
    <property type="entry name" value="von Willebrand factor, type A domain"/>
    <property type="match status" value="1"/>
</dbReference>
<dbReference type="SMART" id="SM00327">
    <property type="entry name" value="VWA"/>
    <property type="match status" value="1"/>
</dbReference>
<gene>
    <name evidence="5" type="ORF">N24_1138</name>
</gene>
<evidence type="ECO:0000313" key="5">
    <source>
        <dbReference type="EMBL" id="BAU95400.1"/>
    </source>
</evidence>
<dbReference type="PROSITE" id="PS50234">
    <property type="entry name" value="VWFA"/>
    <property type="match status" value="1"/>
</dbReference>
<feature type="compositionally biased region" description="Low complexity" evidence="1">
    <location>
        <begin position="583"/>
        <end position="601"/>
    </location>
</feature>
<dbReference type="Pfam" id="PF13519">
    <property type="entry name" value="VWA_2"/>
    <property type="match status" value="1"/>
</dbReference>
<dbReference type="RefSeq" id="WP_231910900.1">
    <property type="nucleotide sequence ID" value="NZ_AP017369.1"/>
</dbReference>
<keyword evidence="2" id="KW-1133">Transmembrane helix</keyword>
<keyword evidence="2" id="KW-0472">Membrane</keyword>
<sequence>MSQHIRAKKLFAGIFTCVLAATLSPTSFAQEPPDAQATPTMIVLDNSGSMTAQDAGNQTRIDAAKQAATDLIEDISDHTDIGFAYYGGNTGETAADMEQGCQDVTIIDGPAKGNADTLIDTISQLSPRGFTPIGKALTDSAAELPEGGNIVLVSDGIANCTPPDVCEVAEELTAKGINLTINTIGLNVDPAAREELECIAKTGGGIYTDASDAQTLSDALTRVTTRQYAKYETNAEKIDGALAQEDAVALDTDTALFATDLGQESYFWKIPVEAGETISVSANTVTDPTVLTMNQGQIYLDAQLHTAEPPRHGLQGRCTHVSDDNFTPGLAVRGIQSATVVSKEIGSDDCDTDAIYLEISRSGDYFDGETIPTEITIERFGKVDDTTIGEVTETTDVELPAASTSEATEATPGQWFDSPTELDAAGEKVTATIVPGETHFYALPVDYGQQLRGGIRTTFSQVVGSQLGDRLYLQAFNPSRAEVDLTNSSPTSKELETLETFGYVAPVSYANMFADGARNKNHSGTWQGGTQYLAVTYLPFGEDEDISAQDQLLTLDYELVAEAHGTPIDPPVFAELKNSSAQDSAPTSASDSEDATTTASSEESNGLSIMWIALGVVALGIIIGLAFVLRKKN</sequence>